<dbReference type="InterPro" id="IPR006597">
    <property type="entry name" value="Sel1-like"/>
</dbReference>
<evidence type="ECO:0000256" key="2">
    <source>
        <dbReference type="SAM" id="MobiDB-lite"/>
    </source>
</evidence>
<evidence type="ECO:0000313" key="3">
    <source>
        <dbReference type="EMBL" id="KAJ1966608.1"/>
    </source>
</evidence>
<feature type="region of interest" description="Disordered" evidence="2">
    <location>
        <begin position="742"/>
        <end position="766"/>
    </location>
</feature>
<dbReference type="PANTHER" id="PTHR46430:SF3">
    <property type="entry name" value="ACTIVATOR OF C KINASE PROTEIN 1"/>
    <property type="match status" value="1"/>
</dbReference>
<evidence type="ECO:0008006" key="5">
    <source>
        <dbReference type="Google" id="ProtNLM"/>
    </source>
</evidence>
<feature type="compositionally biased region" description="Low complexity" evidence="2">
    <location>
        <begin position="170"/>
        <end position="185"/>
    </location>
</feature>
<name>A0A9W8ASY1_9FUNG</name>
<dbReference type="EMBL" id="JANBPY010000490">
    <property type="protein sequence ID" value="KAJ1966608.1"/>
    <property type="molecule type" value="Genomic_DNA"/>
</dbReference>
<dbReference type="SUPFAM" id="SSF81901">
    <property type="entry name" value="HCP-like"/>
    <property type="match status" value="1"/>
</dbReference>
<sequence>MAHNAYQIPEYFQERDDLEATQYPGQNNSNPSRHSQDGQPAPHHQGPMNSSHHSYSGAARPLPQPPGVSRAASANEATNYYDDGSAYNPNAWGPSPSHPPSANAGPPNYRPLPRPPPPAGNYSPSVGGPPSLRTTMSGPMNSRGPGNHRQRGGKQVLPPPIQASLYQQTPGPSQPSSGSSAPPSADVTGPIPYGQVPPPMMTTTSSPSHMSTMGPPTEGNTSGSFPPSSTGPAYSGDPASQPVPRTSFNEHSDYLNSYYEEDTNASHPKVQSNPPVTSTYQAGGPPPPPASQSYLAPGQPYRPPHPGNGHGPRDDFGVPYQQAPPPPGPPGSYYERPPRPFYQQAPHSFSHIPSYGPGPGSHPPSMYNEGGFSMSATNSMVGPPPPQSPKKPSLAMLDSLRDKATQSADPKIQVDYARYIIEHLDEIIGEEANPMESEAMRNRYHGEVLKILKRLTSQGGFGGRGAYPDAQFWLADAYNKGLLGLAPDHDKAFTLYQQSSKQSHPQGTYRTAVCYEMGAGTKRDAHRAVQFYRKASALGDTGAMYKLGVILLKGLLSQQPNPREGTTWLKRAADQADRENPHALHELAICYEKGGVPSIIVDEGYAKELFTKAAQLGYVPSQFKLGFCYEYGTLTCPEDPKRSIAWYTRAAEQGDPEAELALSGWYLTGSENILEQSDTEAYLWARKAADKGLAKAEYAIGYYNENGIGVKQDMEEARRWYMRSAAQGHKRAMNRLTELKRMGAGASGGRKKHNRNGGKDDNCTIF</sequence>
<feature type="compositionally biased region" description="Low complexity" evidence="2">
    <location>
        <begin position="201"/>
        <end position="232"/>
    </location>
</feature>
<gene>
    <name evidence="3" type="ORF">IWQ62_002362</name>
</gene>
<protein>
    <recommendedName>
        <fullName evidence="5">HCP-like protein</fullName>
    </recommendedName>
</protein>
<feature type="region of interest" description="Disordered" evidence="2">
    <location>
        <begin position="1"/>
        <end position="394"/>
    </location>
</feature>
<feature type="compositionally biased region" description="Polar residues" evidence="2">
    <location>
        <begin position="265"/>
        <end position="279"/>
    </location>
</feature>
<organism evidence="3 4">
    <name type="scientific">Dispira parvispora</name>
    <dbReference type="NCBI Taxonomy" id="1520584"/>
    <lineage>
        <taxon>Eukaryota</taxon>
        <taxon>Fungi</taxon>
        <taxon>Fungi incertae sedis</taxon>
        <taxon>Zoopagomycota</taxon>
        <taxon>Kickxellomycotina</taxon>
        <taxon>Dimargaritomycetes</taxon>
        <taxon>Dimargaritales</taxon>
        <taxon>Dimargaritaceae</taxon>
        <taxon>Dispira</taxon>
    </lineage>
</organism>
<dbReference type="OrthoDB" id="272077at2759"/>
<dbReference type="InterPro" id="IPR051726">
    <property type="entry name" value="Chitin_Synth_Reg"/>
</dbReference>
<dbReference type="AlphaFoldDB" id="A0A9W8ASY1"/>
<feature type="compositionally biased region" description="Polar residues" evidence="2">
    <location>
        <begin position="23"/>
        <end position="33"/>
    </location>
</feature>
<evidence type="ECO:0000313" key="4">
    <source>
        <dbReference type="Proteomes" id="UP001150925"/>
    </source>
</evidence>
<dbReference type="Gene3D" id="1.25.40.10">
    <property type="entry name" value="Tetratricopeptide repeat domain"/>
    <property type="match status" value="2"/>
</dbReference>
<feature type="compositionally biased region" description="Pro residues" evidence="2">
    <location>
        <begin position="108"/>
        <end position="119"/>
    </location>
</feature>
<keyword evidence="4" id="KW-1185">Reference proteome</keyword>
<comment type="caution">
    <text evidence="3">The sequence shown here is derived from an EMBL/GenBank/DDBJ whole genome shotgun (WGS) entry which is preliminary data.</text>
</comment>
<dbReference type="SMART" id="SM00671">
    <property type="entry name" value="SEL1"/>
    <property type="match status" value="7"/>
</dbReference>
<accession>A0A9W8ASY1</accession>
<dbReference type="InterPro" id="IPR011990">
    <property type="entry name" value="TPR-like_helical_dom_sf"/>
</dbReference>
<dbReference type="PANTHER" id="PTHR46430">
    <property type="entry name" value="PROTEIN SKT5-RELATED"/>
    <property type="match status" value="1"/>
</dbReference>
<reference evidence="3" key="1">
    <citation type="submission" date="2022-07" db="EMBL/GenBank/DDBJ databases">
        <title>Phylogenomic reconstructions and comparative analyses of Kickxellomycotina fungi.</title>
        <authorList>
            <person name="Reynolds N.K."/>
            <person name="Stajich J.E."/>
            <person name="Barry K."/>
            <person name="Grigoriev I.V."/>
            <person name="Crous P."/>
            <person name="Smith M.E."/>
        </authorList>
    </citation>
    <scope>NUCLEOTIDE SEQUENCE</scope>
    <source>
        <strain evidence="3">RSA 1196</strain>
    </source>
</reference>
<evidence type="ECO:0000256" key="1">
    <source>
        <dbReference type="ARBA" id="ARBA00022737"/>
    </source>
</evidence>
<keyword evidence="1" id="KW-0677">Repeat</keyword>
<proteinExistence type="predicted"/>
<dbReference type="Pfam" id="PF08238">
    <property type="entry name" value="Sel1"/>
    <property type="match status" value="7"/>
</dbReference>
<feature type="compositionally biased region" description="Basic and acidic residues" evidence="2">
    <location>
        <begin position="757"/>
        <end position="766"/>
    </location>
</feature>
<dbReference type="Proteomes" id="UP001150925">
    <property type="component" value="Unassembled WGS sequence"/>
</dbReference>